<reference evidence="1 2" key="1">
    <citation type="journal article" date="2015" name="Stand. Genomic Sci.">
        <title>Complete genome sequence and description of Salinispira pacifica gen. nov., sp. nov., a novel spirochaete isolated form a hypersaline microbial mat.</title>
        <authorList>
            <person name="Ben Hania W."/>
            <person name="Joseph M."/>
            <person name="Schumann P."/>
            <person name="Bunk B."/>
            <person name="Fiebig A."/>
            <person name="Sproer C."/>
            <person name="Klenk H.P."/>
            <person name="Fardeau M.L."/>
            <person name="Spring S."/>
        </authorList>
    </citation>
    <scope>NUCLEOTIDE SEQUENCE [LARGE SCALE GENOMIC DNA]</scope>
    <source>
        <strain evidence="1 2">L21-RPul-D2</strain>
    </source>
</reference>
<proteinExistence type="predicted"/>
<keyword evidence="2" id="KW-1185">Reference proteome</keyword>
<evidence type="ECO:0000313" key="1">
    <source>
        <dbReference type="EMBL" id="AHC14242.1"/>
    </source>
</evidence>
<dbReference type="AlphaFoldDB" id="V5WEK3"/>
<dbReference type="KEGG" id="slr:L21SP2_0820"/>
<dbReference type="STRING" id="1307761.L21SP2_0820"/>
<gene>
    <name evidence="1" type="ORF">L21SP2_0820</name>
</gene>
<dbReference type="HOGENOM" id="CLU_1676613_0_0_12"/>
<dbReference type="Proteomes" id="UP000018680">
    <property type="component" value="Chromosome"/>
</dbReference>
<accession>V5WEK3</accession>
<organism evidence="1 2">
    <name type="scientific">Salinispira pacifica</name>
    <dbReference type="NCBI Taxonomy" id="1307761"/>
    <lineage>
        <taxon>Bacteria</taxon>
        <taxon>Pseudomonadati</taxon>
        <taxon>Spirochaetota</taxon>
        <taxon>Spirochaetia</taxon>
        <taxon>Spirochaetales</taxon>
        <taxon>Spirochaetaceae</taxon>
        <taxon>Salinispira</taxon>
    </lineage>
</organism>
<name>V5WEK3_9SPIO</name>
<dbReference type="EMBL" id="CP006939">
    <property type="protein sequence ID" value="AHC14242.1"/>
    <property type="molecule type" value="Genomic_DNA"/>
</dbReference>
<protein>
    <submittedName>
        <fullName evidence="1">Uncharacterized protein</fullName>
    </submittedName>
</protein>
<sequence length="157" mass="17912">MTRKNGYAILQFSLLILFSVLLILLILLLSSGVKDDTLLRYERQALETLDIGGRIVEVRELPQGPARRIYISSEGDQVLLMEEDTGLSRLRILVHLDAGGSYAAHRLVHIHNPLEGWYMGNGHMWNHGDDPFSPRPRDPQWAQRLRDIIREAGEYAL</sequence>
<dbReference type="RefSeq" id="WP_024267173.1">
    <property type="nucleotide sequence ID" value="NC_023035.1"/>
</dbReference>
<evidence type="ECO:0000313" key="2">
    <source>
        <dbReference type="Proteomes" id="UP000018680"/>
    </source>
</evidence>